<dbReference type="Pfam" id="PF09557">
    <property type="entry name" value="DUF2382"/>
    <property type="match status" value="1"/>
</dbReference>
<feature type="domain" description="DUF2382" evidence="1">
    <location>
        <begin position="13"/>
        <end position="121"/>
    </location>
</feature>
<dbReference type="AlphaFoldDB" id="A0A166RUB9"/>
<dbReference type="RefSeq" id="WP_156498960.1">
    <property type="nucleotide sequence ID" value="NZ_LITT01000008.1"/>
</dbReference>
<organism evidence="2 3">
    <name type="scientific">Clostridium ljungdahlii</name>
    <dbReference type="NCBI Taxonomy" id="1538"/>
    <lineage>
        <taxon>Bacteria</taxon>
        <taxon>Bacillati</taxon>
        <taxon>Bacillota</taxon>
        <taxon>Clostridia</taxon>
        <taxon>Eubacteriales</taxon>
        <taxon>Clostridiaceae</taxon>
        <taxon>Clostridium</taxon>
    </lineage>
</organism>
<evidence type="ECO:0000313" key="2">
    <source>
        <dbReference type="EMBL" id="OAA91103.1"/>
    </source>
</evidence>
<gene>
    <name evidence="2" type="primary">ysnF_1</name>
    <name evidence="2" type="ORF">WY13_00933</name>
</gene>
<reference evidence="2 3" key="1">
    <citation type="journal article" date="2015" name="Biotechnol. Bioeng.">
        <title>Genome sequence and phenotypic characterization of Caulobacter segnis.</title>
        <authorList>
            <person name="Patel S."/>
            <person name="Fletcher B."/>
            <person name="Scott D.C."/>
            <person name="Ely B."/>
        </authorList>
    </citation>
    <scope>NUCLEOTIDE SEQUENCE [LARGE SCALE GENOMIC DNA]</scope>
    <source>
        <strain evidence="2 3">ERI-2</strain>
    </source>
</reference>
<sequence>MVKINNNINSTTLQIKKEQLDIAKKLIQTGNVKIHKETFTEEKNFTVPVVHEELIIEKETFASADVQRKNSSTEFIRIPLSEEQVEFVKHKVILEDVSIYKQQIEEIKHIEETLKKEKAKIKVSGSPSVINNKK</sequence>
<evidence type="ECO:0000313" key="3">
    <source>
        <dbReference type="Proteomes" id="UP000077407"/>
    </source>
</evidence>
<dbReference type="PATRIC" id="fig|1538.10.peg.1437"/>
<evidence type="ECO:0000259" key="1">
    <source>
        <dbReference type="Pfam" id="PF09557"/>
    </source>
</evidence>
<dbReference type="InterPro" id="IPR052967">
    <property type="entry name" value="Stress_Response_Assoc"/>
</dbReference>
<dbReference type="InterPro" id="IPR019060">
    <property type="entry name" value="DUF2382"/>
</dbReference>
<dbReference type="PANTHER" id="PTHR38463">
    <property type="entry name" value="STRESS RESPONSE PROTEIN YSNF"/>
    <property type="match status" value="1"/>
</dbReference>
<accession>A0A166RUB9</accession>
<proteinExistence type="predicted"/>
<dbReference type="OrthoDB" id="1798989at2"/>
<comment type="caution">
    <text evidence="2">The sequence shown here is derived from an EMBL/GenBank/DDBJ whole genome shotgun (WGS) entry which is preliminary data.</text>
</comment>
<dbReference type="NCBIfam" id="TIGR02271">
    <property type="entry name" value="YsnF/AvaK domain"/>
    <property type="match status" value="1"/>
</dbReference>
<dbReference type="Proteomes" id="UP000077407">
    <property type="component" value="Unassembled WGS sequence"/>
</dbReference>
<protein>
    <submittedName>
        <fullName evidence="2">Stress response protein YsnF</fullName>
    </submittedName>
</protein>
<dbReference type="EMBL" id="LITT01000008">
    <property type="protein sequence ID" value="OAA91103.1"/>
    <property type="molecule type" value="Genomic_DNA"/>
</dbReference>
<dbReference type="PANTHER" id="PTHR38463:SF1">
    <property type="entry name" value="STRESS RESPONSE PROTEIN YSNF"/>
    <property type="match status" value="1"/>
</dbReference>
<name>A0A166RUB9_9CLOT</name>